<dbReference type="Proteomes" id="UP000010931">
    <property type="component" value="Unassembled WGS sequence"/>
</dbReference>
<organism evidence="2 3">
    <name type="scientific">Streptomyces turgidiscabies (strain Car8)</name>
    <dbReference type="NCBI Taxonomy" id="698760"/>
    <lineage>
        <taxon>Bacteria</taxon>
        <taxon>Bacillati</taxon>
        <taxon>Actinomycetota</taxon>
        <taxon>Actinomycetes</taxon>
        <taxon>Kitasatosporales</taxon>
        <taxon>Streptomycetaceae</taxon>
        <taxon>Streptomyces</taxon>
    </lineage>
</organism>
<name>L7F7I8_STRT8</name>
<feature type="region of interest" description="Disordered" evidence="1">
    <location>
        <begin position="18"/>
        <end position="44"/>
    </location>
</feature>
<gene>
    <name evidence="2" type="ORF">STRTUCAR8_10071</name>
</gene>
<dbReference type="AlphaFoldDB" id="L7F7I8"/>
<keyword evidence="3" id="KW-1185">Reference proteome</keyword>
<reference evidence="2 3" key="1">
    <citation type="journal article" date="2011" name="Plasmid">
        <title>Streptomyces turgidiscabies Car8 contains a modular pathogenicity island that shares virulence genes with other actinobacterial plant pathogens.</title>
        <authorList>
            <person name="Huguet-Tapia J.C."/>
            <person name="Badger J.H."/>
            <person name="Loria R."/>
            <person name="Pettis G.S."/>
        </authorList>
    </citation>
    <scope>NUCLEOTIDE SEQUENCE [LARGE SCALE GENOMIC DNA]</scope>
    <source>
        <strain evidence="2 3">Car8</strain>
    </source>
</reference>
<dbReference type="PATRIC" id="fig|698760.3.peg.3701"/>
<evidence type="ECO:0000313" key="3">
    <source>
        <dbReference type="Proteomes" id="UP000010931"/>
    </source>
</evidence>
<sequence>MVPIFAKGSATLDAVGARAGRRTTAGDGCPSTRHLTHGLAHSAL</sequence>
<comment type="caution">
    <text evidence="2">The sequence shown here is derived from an EMBL/GenBank/DDBJ whole genome shotgun (WGS) entry which is preliminary data.</text>
</comment>
<dbReference type="EMBL" id="AEJB01000277">
    <property type="protein sequence ID" value="ELP67563.1"/>
    <property type="molecule type" value="Genomic_DNA"/>
</dbReference>
<evidence type="ECO:0000313" key="2">
    <source>
        <dbReference type="EMBL" id="ELP67563.1"/>
    </source>
</evidence>
<accession>L7F7I8</accession>
<evidence type="ECO:0000256" key="1">
    <source>
        <dbReference type="SAM" id="MobiDB-lite"/>
    </source>
</evidence>
<protein>
    <submittedName>
        <fullName evidence="2">Uncharacterized protein</fullName>
    </submittedName>
</protein>
<proteinExistence type="predicted"/>